<evidence type="ECO:0000313" key="5">
    <source>
        <dbReference type="Proteomes" id="UP000190130"/>
    </source>
</evidence>
<dbReference type="EMBL" id="LMAR01000033">
    <property type="protein sequence ID" value="KQK30741.1"/>
    <property type="molecule type" value="Genomic_DNA"/>
</dbReference>
<proteinExistence type="predicted"/>
<reference evidence="3 5" key="2">
    <citation type="submission" date="2017-02" db="EMBL/GenBank/DDBJ databases">
        <authorList>
            <person name="Peterson S.W."/>
        </authorList>
    </citation>
    <scope>NUCLEOTIDE SEQUENCE [LARGE SCALE GENOMIC DNA]</scope>
    <source>
        <strain evidence="3 5">DSM 9653</strain>
    </source>
</reference>
<dbReference type="AlphaFoldDB" id="A0A0Q3I798"/>
<evidence type="ECO:0000313" key="3">
    <source>
        <dbReference type="EMBL" id="SKC08458.1"/>
    </source>
</evidence>
<dbReference type="PANTHER" id="PTHR46825:SF9">
    <property type="entry name" value="BETA-LACTAMASE-RELATED DOMAIN-CONTAINING PROTEIN"/>
    <property type="match status" value="1"/>
</dbReference>
<dbReference type="Proteomes" id="UP000190130">
    <property type="component" value="Unassembled WGS sequence"/>
</dbReference>
<dbReference type="PANTHER" id="PTHR46825">
    <property type="entry name" value="D-ALANYL-D-ALANINE-CARBOXYPEPTIDASE/ENDOPEPTIDASE AMPH"/>
    <property type="match status" value="1"/>
</dbReference>
<keyword evidence="3" id="KW-0645">Protease</keyword>
<keyword evidence="4" id="KW-1185">Reference proteome</keyword>
<evidence type="ECO:0000259" key="1">
    <source>
        <dbReference type="Pfam" id="PF00144"/>
    </source>
</evidence>
<dbReference type="EMBL" id="FUYX01000013">
    <property type="protein sequence ID" value="SKC08458.1"/>
    <property type="molecule type" value="Genomic_DNA"/>
</dbReference>
<dbReference type="STRING" id="53254.SAMN05660750_04113"/>
<dbReference type="InterPro" id="IPR050491">
    <property type="entry name" value="AmpC-like"/>
</dbReference>
<organism evidence="2 4">
    <name type="scientific">Bosea thiooxidans</name>
    <dbReference type="NCBI Taxonomy" id="53254"/>
    <lineage>
        <taxon>Bacteria</taxon>
        <taxon>Pseudomonadati</taxon>
        <taxon>Pseudomonadota</taxon>
        <taxon>Alphaproteobacteria</taxon>
        <taxon>Hyphomicrobiales</taxon>
        <taxon>Boseaceae</taxon>
        <taxon>Bosea</taxon>
    </lineage>
</organism>
<dbReference type="Proteomes" id="UP000051562">
    <property type="component" value="Unassembled WGS sequence"/>
</dbReference>
<gene>
    <name evidence="2" type="ORF">ARD30_12390</name>
    <name evidence="3" type="ORF">SAMN05660750_04113</name>
</gene>
<reference evidence="2 4" key="1">
    <citation type="submission" date="2015-10" db="EMBL/GenBank/DDBJ databases">
        <title>Draft genome of Bosea thiooxidans.</title>
        <authorList>
            <person name="Wang X."/>
        </authorList>
    </citation>
    <scope>NUCLEOTIDE SEQUENCE [LARGE SCALE GENOMIC DNA]</scope>
    <source>
        <strain evidence="2 4">CGMCC 9174</strain>
    </source>
</reference>
<keyword evidence="3" id="KW-0121">Carboxypeptidase</keyword>
<keyword evidence="2" id="KW-0378">Hydrolase</keyword>
<evidence type="ECO:0000313" key="2">
    <source>
        <dbReference type="EMBL" id="KQK30741.1"/>
    </source>
</evidence>
<dbReference type="GO" id="GO:0004180">
    <property type="term" value="F:carboxypeptidase activity"/>
    <property type="evidence" value="ECO:0007669"/>
    <property type="project" value="UniProtKB-KW"/>
</dbReference>
<evidence type="ECO:0000313" key="4">
    <source>
        <dbReference type="Proteomes" id="UP000051562"/>
    </source>
</evidence>
<dbReference type="SUPFAM" id="SSF56601">
    <property type="entry name" value="beta-lactamase/transpeptidase-like"/>
    <property type="match status" value="1"/>
</dbReference>
<sequence length="459" mass="49401">MKPWLAPALAYVASWLEFQRRHHAQPGCAVAIANGGEIVLEAAFGSANLATGEVLTPRHGFRIASHSKSFTSAGILRLVEEGRLRLDDKVGGYVGGLHPQIAEVTIGQVLSNSAGLTRDGPDAGQFLDRKPYCSKAELLADLAVAPVFPGSQRFKYSNHGFALLGLVIEAVTGLSYSEWITDEVISKVGLLETKADIELWGHRPMAKGHSGTWPVGKRVVIPADNPGHAMTSAAGFVATAADVARYFAQLSPKAETSILSPLSRREMARRLWPDDESSLGRHYGLGTISGGRGDWRWYGHSGGFQGFITRTCIFPEQGLTVAVLTNAIDGLAHPWLDGIAHILKTFSERGVPPAEAGDWTGRWWTIWGASDLIPVEKHVLIANPALLTPFLDAPEITLEAPDRGRITRASGFHSPGEPAELQRDASGAVRSVRLGGGRAIGEGEMRTEMLARYGDARET</sequence>
<name>A0A0Q3I798_9HYPH</name>
<dbReference type="InterPro" id="IPR001466">
    <property type="entry name" value="Beta-lactam-related"/>
</dbReference>
<protein>
    <submittedName>
        <fullName evidence="3">D-alanyl-D-alanine carboxypeptidase</fullName>
    </submittedName>
    <submittedName>
        <fullName evidence="2">Serine hydrolase</fullName>
    </submittedName>
</protein>
<dbReference type="Pfam" id="PF00144">
    <property type="entry name" value="Beta-lactamase"/>
    <property type="match status" value="1"/>
</dbReference>
<dbReference type="RefSeq" id="WP_055727902.1">
    <property type="nucleotide sequence ID" value="NZ_FUYX01000013.1"/>
</dbReference>
<feature type="domain" description="Beta-lactamase-related" evidence="1">
    <location>
        <begin position="22"/>
        <end position="327"/>
    </location>
</feature>
<dbReference type="InterPro" id="IPR012338">
    <property type="entry name" value="Beta-lactam/transpept-like"/>
</dbReference>
<dbReference type="Gene3D" id="3.40.710.10">
    <property type="entry name" value="DD-peptidase/beta-lactamase superfamily"/>
    <property type="match status" value="1"/>
</dbReference>
<accession>A0A0Q3I798</accession>